<dbReference type="Proteomes" id="UP001290455">
    <property type="component" value="Unassembled WGS sequence"/>
</dbReference>
<dbReference type="SUPFAM" id="SSF49879">
    <property type="entry name" value="SMAD/FHA domain"/>
    <property type="match status" value="1"/>
</dbReference>
<proteinExistence type="predicted"/>
<evidence type="ECO:0000256" key="4">
    <source>
        <dbReference type="SAM" id="Phobius"/>
    </source>
</evidence>
<dbReference type="Pfam" id="PF00498">
    <property type="entry name" value="FHA"/>
    <property type="match status" value="1"/>
</dbReference>
<dbReference type="SUPFAM" id="SSF50494">
    <property type="entry name" value="Trypsin-like serine proteases"/>
    <property type="match status" value="1"/>
</dbReference>
<evidence type="ECO:0000256" key="1">
    <source>
        <dbReference type="ARBA" id="ARBA00022670"/>
    </source>
</evidence>
<dbReference type="Gene3D" id="2.40.10.120">
    <property type="match status" value="1"/>
</dbReference>
<name>A0ABU5J0W0_9BACI</name>
<dbReference type="SMART" id="SM00240">
    <property type="entry name" value="FHA"/>
    <property type="match status" value="1"/>
</dbReference>
<dbReference type="Pfam" id="PF13365">
    <property type="entry name" value="Trypsin_2"/>
    <property type="match status" value="1"/>
</dbReference>
<keyword evidence="1" id="KW-0645">Protease</keyword>
<comment type="caution">
    <text evidence="6">The sequence shown here is derived from an EMBL/GenBank/DDBJ whole genome shotgun (WGS) entry which is preliminary data.</text>
</comment>
<dbReference type="InterPro" id="IPR001940">
    <property type="entry name" value="Peptidase_S1C"/>
</dbReference>
<evidence type="ECO:0000313" key="7">
    <source>
        <dbReference type="Proteomes" id="UP001290455"/>
    </source>
</evidence>
<protein>
    <submittedName>
        <fullName evidence="6">Trypsin-like peptidase domain-containing protein</fullName>
    </submittedName>
</protein>
<feature type="transmembrane region" description="Helical" evidence="4">
    <location>
        <begin position="267"/>
        <end position="290"/>
    </location>
</feature>
<keyword evidence="7" id="KW-1185">Reference proteome</keyword>
<organism evidence="6 7">
    <name type="scientific">Robertmurraya mangrovi</name>
    <dbReference type="NCBI Taxonomy" id="3098077"/>
    <lineage>
        <taxon>Bacteria</taxon>
        <taxon>Bacillati</taxon>
        <taxon>Bacillota</taxon>
        <taxon>Bacilli</taxon>
        <taxon>Bacillales</taxon>
        <taxon>Bacillaceae</taxon>
        <taxon>Robertmurraya</taxon>
    </lineage>
</organism>
<dbReference type="PROSITE" id="PS50006">
    <property type="entry name" value="FHA_DOMAIN"/>
    <property type="match status" value="1"/>
</dbReference>
<dbReference type="Gene3D" id="2.60.200.20">
    <property type="match status" value="1"/>
</dbReference>
<dbReference type="EMBL" id="JAXOFX010000010">
    <property type="protein sequence ID" value="MDZ5473053.1"/>
    <property type="molecule type" value="Genomic_DNA"/>
</dbReference>
<dbReference type="InterPro" id="IPR008984">
    <property type="entry name" value="SMAD_FHA_dom_sf"/>
</dbReference>
<evidence type="ECO:0000256" key="2">
    <source>
        <dbReference type="ARBA" id="ARBA00022801"/>
    </source>
</evidence>
<evidence type="ECO:0000259" key="5">
    <source>
        <dbReference type="PROSITE" id="PS50006"/>
    </source>
</evidence>
<dbReference type="PANTHER" id="PTHR43343">
    <property type="entry name" value="PEPTIDASE S12"/>
    <property type="match status" value="1"/>
</dbReference>
<gene>
    <name evidence="6" type="ORF">SM124_15145</name>
</gene>
<keyword evidence="4" id="KW-0472">Membrane</keyword>
<dbReference type="RefSeq" id="WP_322447352.1">
    <property type="nucleotide sequence ID" value="NZ_JAXOFX010000010.1"/>
</dbReference>
<dbReference type="PANTHER" id="PTHR43343:SF3">
    <property type="entry name" value="PROTEASE DO-LIKE 8, CHLOROPLASTIC"/>
    <property type="match status" value="1"/>
</dbReference>
<feature type="domain" description="FHA" evidence="5">
    <location>
        <begin position="357"/>
        <end position="404"/>
    </location>
</feature>
<dbReference type="InterPro" id="IPR009003">
    <property type="entry name" value="Peptidase_S1_PA"/>
</dbReference>
<dbReference type="InterPro" id="IPR000253">
    <property type="entry name" value="FHA_dom"/>
</dbReference>
<reference evidence="6 7" key="1">
    <citation type="submission" date="2023-11" db="EMBL/GenBank/DDBJ databases">
        <title>Bacillus jintuensis, isolated from a mudflat on the Beibu Gulf coast.</title>
        <authorList>
            <person name="Li M."/>
        </authorList>
    </citation>
    <scope>NUCLEOTIDE SEQUENCE [LARGE SCALE GENOMIC DNA]</scope>
    <source>
        <strain evidence="6 7">31A1R</strain>
    </source>
</reference>
<keyword evidence="3" id="KW-0720">Serine protease</keyword>
<keyword evidence="4" id="KW-1133">Transmembrane helix</keyword>
<evidence type="ECO:0000313" key="6">
    <source>
        <dbReference type="EMBL" id="MDZ5473053.1"/>
    </source>
</evidence>
<dbReference type="CDD" id="cd00060">
    <property type="entry name" value="FHA"/>
    <property type="match status" value="1"/>
</dbReference>
<sequence length="440" mass="47009">MKNKMKMKRWFLLIWTGILLLLSVGPVVTMAKDVEEMQSSTVLVICGDINAGQFGMGTGFVIGDSAHVATNHHVIACAEQGQPVSIFLDSNNIIPAAVIWSSPVKDLAVLQTEVNLQRPSVVFTKAKDVKVSDQVYVMGFPGAALDQRLIDPSTISTVKVAKGIISAKVQSKDGVALYQTDAPINPGNSGGPLFTESGAVIGINSAASLVAGVTLDSEGQQKVDRIRLGDNIGWSIQAEELLVELDQLGIPYKVEGRKEISNGSSGLGTVTFVLVVIAVLLALTAVILSLTKKGRVIVKEVSRRVLPGAGPQQAKVNTVPQSGTVAQQTTPNQGHIPYLIGMNGQYSGQKIRLGQPITMGRNPAQSQLVLSSNDVSGSHCLIEFDPTQRLFFITDLQSTNGTFMGTGQRLTPNRKHPLQSGQTFYLVNQGISFGVRLENQ</sequence>
<dbReference type="PRINTS" id="PR00834">
    <property type="entry name" value="PROTEASES2C"/>
</dbReference>
<keyword evidence="2" id="KW-0378">Hydrolase</keyword>
<evidence type="ECO:0000256" key="3">
    <source>
        <dbReference type="ARBA" id="ARBA00022825"/>
    </source>
</evidence>
<dbReference type="InterPro" id="IPR051201">
    <property type="entry name" value="Chloro_Bact_Ser_Proteases"/>
</dbReference>
<accession>A0ABU5J0W0</accession>
<keyword evidence="4" id="KW-0812">Transmembrane</keyword>